<keyword evidence="8 11" id="KW-0234">DNA repair</keyword>
<reference evidence="13 14" key="1">
    <citation type="journal article" date="2011" name="J. Bacteriol.">
        <title>Genome sequence of strain IMCC3088, a proteorhodopsin-containing marine bacterium belonging to the OM60/NOR5 clade.</title>
        <authorList>
            <person name="Jang Y."/>
            <person name="Oh H.M."/>
            <person name="Kang I."/>
            <person name="Lee K."/>
            <person name="Yang S.J."/>
            <person name="Cho J.C."/>
        </authorList>
    </citation>
    <scope>NUCLEOTIDE SEQUENCE [LARGE SCALE GENOMIC DNA]</scope>
    <source>
        <strain evidence="13 14">IMCC3088</strain>
    </source>
</reference>
<evidence type="ECO:0000256" key="10">
    <source>
        <dbReference type="ARBA" id="ARBA00061478"/>
    </source>
</evidence>
<feature type="binding site" evidence="11">
    <location>
        <begin position="348"/>
        <end position="355"/>
    </location>
    <ligand>
        <name>ATP</name>
        <dbReference type="ChEBI" id="CHEBI:30616"/>
        <label>2</label>
    </ligand>
</feature>
<dbReference type="GO" id="GO:0005524">
    <property type="term" value="F:ATP binding"/>
    <property type="evidence" value="ECO:0007669"/>
    <property type="project" value="UniProtKB-UniRule"/>
</dbReference>
<evidence type="ECO:0000313" key="13">
    <source>
        <dbReference type="EMBL" id="EGG28748.1"/>
    </source>
</evidence>
<keyword evidence="1 11" id="KW-0963">Cytoplasm</keyword>
<dbReference type="AlphaFoldDB" id="F3L4K9"/>
<comment type="similarity">
    <text evidence="10 11">Belongs to the ABC transporter superfamily. ABCF family. Uup subfamily.</text>
</comment>
<feature type="region of interest" description="Disordered" evidence="12">
    <location>
        <begin position="535"/>
        <end position="572"/>
    </location>
</feature>
<dbReference type="Gene3D" id="3.40.50.300">
    <property type="entry name" value="P-loop containing nucleotide triphosphate hydrolases"/>
    <property type="match status" value="2"/>
</dbReference>
<dbReference type="RefSeq" id="WP_009576766.1">
    <property type="nucleotide sequence ID" value="NZ_AEIG01000085.1"/>
</dbReference>
<dbReference type="STRING" id="2518989.IMCC3088_2610"/>
<dbReference type="Pfam" id="PF12848">
    <property type="entry name" value="ABC_tran_Xtn"/>
    <property type="match status" value="1"/>
</dbReference>
<evidence type="ECO:0000256" key="5">
    <source>
        <dbReference type="ARBA" id="ARBA00022801"/>
    </source>
</evidence>
<evidence type="ECO:0000256" key="3">
    <source>
        <dbReference type="ARBA" id="ARBA00022741"/>
    </source>
</evidence>
<evidence type="ECO:0000313" key="14">
    <source>
        <dbReference type="Proteomes" id="UP000005615"/>
    </source>
</evidence>
<dbReference type="Pfam" id="PF16326">
    <property type="entry name" value="ABC_tran_CTD"/>
    <property type="match status" value="1"/>
</dbReference>
<dbReference type="PROSITE" id="PS00211">
    <property type="entry name" value="ABC_TRANSPORTER_1"/>
    <property type="match status" value="2"/>
</dbReference>
<feature type="binding site" evidence="11">
    <location>
        <begin position="36"/>
        <end position="43"/>
    </location>
    <ligand>
        <name>ATP</name>
        <dbReference type="ChEBI" id="CHEBI:30616"/>
        <label>1</label>
    </ligand>
</feature>
<dbReference type="GO" id="GO:0003677">
    <property type="term" value="F:DNA binding"/>
    <property type="evidence" value="ECO:0007669"/>
    <property type="project" value="UniProtKB-UniRule"/>
</dbReference>
<dbReference type="InterPro" id="IPR037118">
    <property type="entry name" value="Val-tRNA_synth_C_sf"/>
</dbReference>
<comment type="catalytic activity">
    <reaction evidence="9 11">
        <text>ATP + H2O = ADP + phosphate + H(+)</text>
        <dbReference type="Rhea" id="RHEA:13065"/>
        <dbReference type="ChEBI" id="CHEBI:15377"/>
        <dbReference type="ChEBI" id="CHEBI:15378"/>
        <dbReference type="ChEBI" id="CHEBI:30616"/>
        <dbReference type="ChEBI" id="CHEBI:43474"/>
        <dbReference type="ChEBI" id="CHEBI:456216"/>
    </reaction>
</comment>
<evidence type="ECO:0000256" key="2">
    <source>
        <dbReference type="ARBA" id="ARBA00022737"/>
    </source>
</evidence>
<dbReference type="SUPFAM" id="SSF52540">
    <property type="entry name" value="P-loop containing nucleoside triphosphate hydrolases"/>
    <property type="match status" value="2"/>
</dbReference>
<dbReference type="Proteomes" id="UP000005615">
    <property type="component" value="Unassembled WGS sequence"/>
</dbReference>
<gene>
    <name evidence="11" type="primary">uup</name>
    <name evidence="13" type="ORF">IMCC3088_2610</name>
</gene>
<dbReference type="InterPro" id="IPR003439">
    <property type="entry name" value="ABC_transporter-like_ATP-bd"/>
</dbReference>
<dbReference type="InterPro" id="IPR032524">
    <property type="entry name" value="ABC_tran_C"/>
</dbReference>
<evidence type="ECO:0000256" key="11">
    <source>
        <dbReference type="HAMAP-Rule" id="MF_00848"/>
    </source>
</evidence>
<dbReference type="EC" id="3.6.1.-" evidence="11"/>
<evidence type="ECO:0000256" key="8">
    <source>
        <dbReference type="ARBA" id="ARBA00023204"/>
    </source>
</evidence>
<keyword evidence="3 11" id="KW-0547">Nucleotide-binding</keyword>
<keyword evidence="2 11" id="KW-0677">Repeat</keyword>
<protein>
    <recommendedName>
        <fullName evidence="11">ATP-binding protein Uup</fullName>
        <ecNumber evidence="11">3.6.1.-</ecNumber>
    </recommendedName>
</protein>
<proteinExistence type="inferred from homology"/>
<dbReference type="InterPro" id="IPR017871">
    <property type="entry name" value="ABC_transporter-like_CS"/>
</dbReference>
<organism evidence="13 14">
    <name type="scientific">Aequoribacter fuscus</name>
    <dbReference type="NCBI Taxonomy" id="2518989"/>
    <lineage>
        <taxon>Bacteria</taxon>
        <taxon>Pseudomonadati</taxon>
        <taxon>Pseudomonadota</taxon>
        <taxon>Gammaproteobacteria</taxon>
        <taxon>Cellvibrionales</taxon>
        <taxon>Halieaceae</taxon>
        <taxon>Aequoribacter</taxon>
    </lineage>
</organism>
<dbReference type="InterPro" id="IPR043686">
    <property type="entry name" value="Uup"/>
</dbReference>
<evidence type="ECO:0000256" key="9">
    <source>
        <dbReference type="ARBA" id="ARBA00049360"/>
    </source>
</evidence>
<keyword evidence="6 11" id="KW-0067">ATP-binding</keyword>
<dbReference type="OrthoDB" id="9762051at2"/>
<dbReference type="PANTHER" id="PTHR42855:SF1">
    <property type="entry name" value="ABC TRANSPORTER DOMAIN-CONTAINING PROTEIN"/>
    <property type="match status" value="1"/>
</dbReference>
<dbReference type="GO" id="GO:0006281">
    <property type="term" value="P:DNA repair"/>
    <property type="evidence" value="ECO:0007669"/>
    <property type="project" value="UniProtKB-KW"/>
</dbReference>
<name>F3L4K9_9GAMM</name>
<dbReference type="Gene3D" id="1.10.287.380">
    <property type="entry name" value="Valyl-tRNA synthetase, C-terminal domain"/>
    <property type="match status" value="1"/>
</dbReference>
<evidence type="ECO:0000256" key="4">
    <source>
        <dbReference type="ARBA" id="ARBA00022763"/>
    </source>
</evidence>
<sequence length="641" mass="71058">MPLLTLTNISLQYGTHQIFDGIDLTITRGQRLGLLGRNGAGKSTLMKLLAGLVQADSGERWQRPSVKLGMLEQDLPEASDATCFEVVAEGLGELGPALAEYHHLSMSATEHDLERLQRLQEIIESSDGWRLQQKVEATLTRLNIDGEQTLASLSGGWKRRVALAKALVSEPDILFLDEPTNHLDIPTIEFLEEQLKEFRGAIVLVTHDRRFLQQIADTIAELDRGHLKVWKGDYRGFLNYKEHLEAAEAKANAEFDKKLAQEEVWIRQGIKARRTRNEGRVRALEALRKERSERREITGKASFSIGDAQSSGKRVVEVEHASVRLGDKTILRDINLIVQRGDRIGIVGANGAGKTTLLNTLLGKLTPTTGKVSLGTKLEIAYSDQLRSELDPDMSLMDAVCGGQSFVEINGHKRHAYSYLSEFLFAKERANTPIGALSGGEKNRAVLARLFTQTANVLVLDEPTNDLDMETLELLEEQILNFAGTVLLVSHDRDFMDNTVTALLVVENDGRVSEHAGSFSNWEARGFKLKALDPNSKDESAEAAKPQTSDSNTPAPKVQASNAAAPATKRKLSYKEQRELQALPEQIDTLETQIAELENVMAEPSFYQQGHDAVQAKTQALADLQAELEAKMERWLELDSN</sequence>
<feature type="compositionally biased region" description="Polar residues" evidence="12">
    <location>
        <begin position="546"/>
        <end position="562"/>
    </location>
</feature>
<dbReference type="SMART" id="SM00382">
    <property type="entry name" value="AAA"/>
    <property type="match status" value="2"/>
</dbReference>
<dbReference type="FunFam" id="3.40.50.300:FF:000011">
    <property type="entry name" value="Putative ABC transporter ATP-binding component"/>
    <property type="match status" value="1"/>
</dbReference>
<dbReference type="GO" id="GO:0005737">
    <property type="term" value="C:cytoplasm"/>
    <property type="evidence" value="ECO:0007669"/>
    <property type="project" value="UniProtKB-SubCell"/>
</dbReference>
<keyword evidence="7 11" id="KW-0238">DNA-binding</keyword>
<dbReference type="PANTHER" id="PTHR42855">
    <property type="entry name" value="ABC TRANSPORTER ATP-BINDING SUBUNIT"/>
    <property type="match status" value="1"/>
</dbReference>
<keyword evidence="14" id="KW-1185">Reference proteome</keyword>
<evidence type="ECO:0000256" key="6">
    <source>
        <dbReference type="ARBA" id="ARBA00022840"/>
    </source>
</evidence>
<dbReference type="GO" id="GO:0043022">
    <property type="term" value="F:ribosome binding"/>
    <property type="evidence" value="ECO:0007669"/>
    <property type="project" value="UniProtKB-UniRule"/>
</dbReference>
<comment type="caution">
    <text evidence="13">The sequence shown here is derived from an EMBL/GenBank/DDBJ whole genome shotgun (WGS) entry which is preliminary data.</text>
</comment>
<dbReference type="InterPro" id="IPR051309">
    <property type="entry name" value="ABCF_ATPase"/>
</dbReference>
<feature type="coiled-coil region" evidence="11">
    <location>
        <begin position="580"/>
        <end position="634"/>
    </location>
</feature>
<comment type="function">
    <text evidence="11">Probably plays a role in ribosome assembly or function. May be involved in resolution of branched DNA intermediates that result from template switching in postreplication gaps. Binds DNA and has ATPase activity.</text>
</comment>
<keyword evidence="5 11" id="KW-0378">Hydrolase</keyword>
<dbReference type="eggNOG" id="COG0488">
    <property type="taxonomic scope" value="Bacteria"/>
</dbReference>
<dbReference type="InterPro" id="IPR003593">
    <property type="entry name" value="AAA+_ATPase"/>
</dbReference>
<keyword evidence="11" id="KW-0175">Coiled coil</keyword>
<accession>F3L4K9</accession>
<dbReference type="HAMAP" id="MF_00848">
    <property type="entry name" value="Uup"/>
    <property type="match status" value="1"/>
</dbReference>
<evidence type="ECO:0000256" key="12">
    <source>
        <dbReference type="SAM" id="MobiDB-lite"/>
    </source>
</evidence>
<evidence type="ECO:0000256" key="7">
    <source>
        <dbReference type="ARBA" id="ARBA00023125"/>
    </source>
</evidence>
<evidence type="ECO:0000256" key="1">
    <source>
        <dbReference type="ARBA" id="ARBA00022490"/>
    </source>
</evidence>
<keyword evidence="4 11" id="KW-0227">DNA damage</keyword>
<dbReference type="PROSITE" id="PS50893">
    <property type="entry name" value="ABC_TRANSPORTER_2"/>
    <property type="match status" value="2"/>
</dbReference>
<dbReference type="InterPro" id="IPR027417">
    <property type="entry name" value="P-loop_NTPase"/>
</dbReference>
<dbReference type="EMBL" id="AEIG01000085">
    <property type="protein sequence ID" value="EGG28748.1"/>
    <property type="molecule type" value="Genomic_DNA"/>
</dbReference>
<dbReference type="Pfam" id="PF00005">
    <property type="entry name" value="ABC_tran"/>
    <property type="match status" value="2"/>
</dbReference>
<dbReference type="GO" id="GO:0016887">
    <property type="term" value="F:ATP hydrolysis activity"/>
    <property type="evidence" value="ECO:0007669"/>
    <property type="project" value="UniProtKB-UniRule"/>
</dbReference>
<dbReference type="CDD" id="cd03221">
    <property type="entry name" value="ABCF_EF-3"/>
    <property type="match status" value="2"/>
</dbReference>
<dbReference type="FunFam" id="3.40.50.300:FF:000309">
    <property type="entry name" value="ABC transporter ATP-binding protein"/>
    <property type="match status" value="1"/>
</dbReference>
<comment type="subcellular location">
    <subcellularLocation>
        <location evidence="11">Cytoplasm</location>
    </subcellularLocation>
    <text evidence="11">Associates with ribosomes.</text>
</comment>
<dbReference type="InterPro" id="IPR032781">
    <property type="entry name" value="ABC_tran_Xtn"/>
</dbReference>